<dbReference type="Pfam" id="PF01812">
    <property type="entry name" value="5-FTHF_cyc-lig"/>
    <property type="match status" value="1"/>
</dbReference>
<reference evidence="5 6" key="1">
    <citation type="journal article" date="2021" name="Sci. Rep.">
        <title>The distribution of antibiotic resistance genes in chicken gut microbiota commensals.</title>
        <authorList>
            <person name="Juricova H."/>
            <person name="Matiasovicova J."/>
            <person name="Kubasova T."/>
            <person name="Cejkova D."/>
            <person name="Rychlik I."/>
        </authorList>
    </citation>
    <scope>NUCLEOTIDE SEQUENCE [LARGE SCALE GENOMIC DNA]</scope>
    <source>
        <strain evidence="5 6">An770</strain>
    </source>
</reference>
<keyword evidence="5" id="KW-0436">Ligase</keyword>
<proteinExistence type="inferred from homology"/>
<comment type="caution">
    <text evidence="5">The sequence shown here is derived from an EMBL/GenBank/DDBJ whole genome shotgun (WGS) entry which is preliminary data.</text>
</comment>
<dbReference type="EMBL" id="JACJKH010000020">
    <property type="protein sequence ID" value="MBM6744840.1"/>
    <property type="molecule type" value="Genomic_DNA"/>
</dbReference>
<evidence type="ECO:0000256" key="4">
    <source>
        <dbReference type="RuleBase" id="RU361279"/>
    </source>
</evidence>
<dbReference type="NCBIfam" id="TIGR02727">
    <property type="entry name" value="MTHFS_bact"/>
    <property type="match status" value="1"/>
</dbReference>
<dbReference type="InterPro" id="IPR024185">
    <property type="entry name" value="FTHF_cligase-like_sf"/>
</dbReference>
<comment type="cofactor">
    <cofactor evidence="4">
        <name>Mg(2+)</name>
        <dbReference type="ChEBI" id="CHEBI:18420"/>
    </cofactor>
</comment>
<evidence type="ECO:0000256" key="2">
    <source>
        <dbReference type="ARBA" id="ARBA00022741"/>
    </source>
</evidence>
<dbReference type="EC" id="6.3.3.2" evidence="4"/>
<comment type="similarity">
    <text evidence="1 4">Belongs to the 5-formyltetrahydrofolate cyclo-ligase family.</text>
</comment>
<name>A0ABS2EIP4_9FIRM</name>
<gene>
    <name evidence="5" type="ORF">H6A32_11090</name>
</gene>
<organism evidence="5 6">
    <name type="scientific">Drancourtella massiliensis</name>
    <dbReference type="NCBI Taxonomy" id="1632013"/>
    <lineage>
        <taxon>Bacteria</taxon>
        <taxon>Bacillati</taxon>
        <taxon>Bacillota</taxon>
        <taxon>Clostridia</taxon>
        <taxon>Eubacteriales</taxon>
        <taxon>Oscillospiraceae</taxon>
        <taxon>Drancourtella</taxon>
    </lineage>
</organism>
<accession>A0ABS2EIP4</accession>
<sequence length="185" mass="21515">MEKKEIRKKVLDRRDRIPEEQRREKSIRIAKRLCGMPCFAGASSILIYRHFRSEAETTLLMEQAWKTGKRVYCPRVEGKTMEFFLVRTWEDFEQGCFGIEEPGSECPAFEEDPQEQTLVILPGAAFDRNRNRIGYGGGFYDRYLANHPGLETAAVCFEEQIVEQIPAGPYDIRPRIIVTDQHCYE</sequence>
<dbReference type="PANTHER" id="PTHR23407:SF1">
    <property type="entry name" value="5-FORMYLTETRAHYDROFOLATE CYCLO-LIGASE"/>
    <property type="match status" value="1"/>
</dbReference>
<dbReference type="Gene3D" id="3.40.50.10420">
    <property type="entry name" value="NagB/RpiA/CoA transferase-like"/>
    <property type="match status" value="1"/>
</dbReference>
<dbReference type="InterPro" id="IPR037171">
    <property type="entry name" value="NagB/RpiA_transferase-like"/>
</dbReference>
<keyword evidence="4" id="KW-0460">Magnesium</keyword>
<dbReference type="GO" id="GO:0030272">
    <property type="term" value="F:5-formyltetrahydrofolate cyclo-ligase activity"/>
    <property type="evidence" value="ECO:0007669"/>
    <property type="project" value="UniProtKB-EC"/>
</dbReference>
<evidence type="ECO:0000256" key="1">
    <source>
        <dbReference type="ARBA" id="ARBA00010638"/>
    </source>
</evidence>
<dbReference type="Proteomes" id="UP000775686">
    <property type="component" value="Unassembled WGS sequence"/>
</dbReference>
<keyword evidence="4" id="KW-0479">Metal-binding</keyword>
<keyword evidence="6" id="KW-1185">Reference proteome</keyword>
<dbReference type="InterPro" id="IPR002698">
    <property type="entry name" value="FTHF_cligase"/>
</dbReference>
<protein>
    <recommendedName>
        <fullName evidence="4">5-formyltetrahydrofolate cyclo-ligase</fullName>
        <ecNumber evidence="4">6.3.3.2</ecNumber>
    </recommendedName>
</protein>
<evidence type="ECO:0000313" key="5">
    <source>
        <dbReference type="EMBL" id="MBM6744840.1"/>
    </source>
</evidence>
<comment type="catalytic activity">
    <reaction evidence="4">
        <text>(6S)-5-formyl-5,6,7,8-tetrahydrofolate + ATP = (6R)-5,10-methenyltetrahydrofolate + ADP + phosphate</text>
        <dbReference type="Rhea" id="RHEA:10488"/>
        <dbReference type="ChEBI" id="CHEBI:30616"/>
        <dbReference type="ChEBI" id="CHEBI:43474"/>
        <dbReference type="ChEBI" id="CHEBI:57455"/>
        <dbReference type="ChEBI" id="CHEBI:57457"/>
        <dbReference type="ChEBI" id="CHEBI:456216"/>
        <dbReference type="EC" id="6.3.3.2"/>
    </reaction>
</comment>
<keyword evidence="2 4" id="KW-0547">Nucleotide-binding</keyword>
<dbReference type="RefSeq" id="WP_204864361.1">
    <property type="nucleotide sequence ID" value="NZ_JACJKH010000020.1"/>
</dbReference>
<dbReference type="PIRSF" id="PIRSF006806">
    <property type="entry name" value="FTHF_cligase"/>
    <property type="match status" value="1"/>
</dbReference>
<evidence type="ECO:0000313" key="6">
    <source>
        <dbReference type="Proteomes" id="UP000775686"/>
    </source>
</evidence>
<dbReference type="PANTHER" id="PTHR23407">
    <property type="entry name" value="ATPASE INHIBITOR/5-FORMYLTETRAHYDROFOLATE CYCLO-LIGASE"/>
    <property type="match status" value="1"/>
</dbReference>
<keyword evidence="3 4" id="KW-0067">ATP-binding</keyword>
<dbReference type="SUPFAM" id="SSF100950">
    <property type="entry name" value="NagB/RpiA/CoA transferase-like"/>
    <property type="match status" value="1"/>
</dbReference>
<evidence type="ECO:0000256" key="3">
    <source>
        <dbReference type="ARBA" id="ARBA00022840"/>
    </source>
</evidence>